<gene>
    <name evidence="1" type="ORF">T190423A01A_90136</name>
</gene>
<evidence type="ECO:0000313" key="1">
    <source>
        <dbReference type="EMBL" id="CAL2104711.1"/>
    </source>
</evidence>
<dbReference type="RefSeq" id="WP_348714167.1">
    <property type="nucleotide sequence ID" value="NZ_CAXJIO010000018.1"/>
</dbReference>
<evidence type="ECO:0008006" key="3">
    <source>
        <dbReference type="Google" id="ProtNLM"/>
    </source>
</evidence>
<organism evidence="1 2">
    <name type="scientific">Tenacibaculum polynesiense</name>
    <dbReference type="NCBI Taxonomy" id="3137857"/>
    <lineage>
        <taxon>Bacteria</taxon>
        <taxon>Pseudomonadati</taxon>
        <taxon>Bacteroidota</taxon>
        <taxon>Flavobacteriia</taxon>
        <taxon>Flavobacteriales</taxon>
        <taxon>Flavobacteriaceae</taxon>
        <taxon>Tenacibaculum</taxon>
    </lineage>
</organism>
<keyword evidence="2" id="KW-1185">Reference proteome</keyword>
<dbReference type="Proteomes" id="UP001497527">
    <property type="component" value="Unassembled WGS sequence"/>
</dbReference>
<proteinExistence type="predicted"/>
<evidence type="ECO:0000313" key="2">
    <source>
        <dbReference type="Proteomes" id="UP001497527"/>
    </source>
</evidence>
<accession>A0ABM9PGG1</accession>
<reference evidence="1 2" key="1">
    <citation type="submission" date="2024-05" db="EMBL/GenBank/DDBJ databases">
        <authorList>
            <person name="Duchaud E."/>
        </authorList>
    </citation>
    <scope>NUCLEOTIDE SEQUENCE [LARGE SCALE GENOMIC DNA]</scope>
    <source>
        <strain evidence="1">Ena-SAMPLE-TAB-13-05-2024-13:56:06:370-140308</strain>
    </source>
</reference>
<comment type="caution">
    <text evidence="1">The sequence shown here is derived from an EMBL/GenBank/DDBJ whole genome shotgun (WGS) entry which is preliminary data.</text>
</comment>
<name>A0ABM9PGG1_9FLAO</name>
<protein>
    <recommendedName>
        <fullName evidence="3">Bacteriocin</fullName>
    </recommendedName>
</protein>
<dbReference type="EMBL" id="CAXJIO010000018">
    <property type="protein sequence ID" value="CAL2104711.1"/>
    <property type="molecule type" value="Genomic_DNA"/>
</dbReference>
<sequence length="72" mass="7248">MKKSILTLGKALNRVEQKTITGGGIPCFEWCALDPLTQSMIAKPLFCSCRSGGGGNGNPGNGGSGGGPVDPV</sequence>